<keyword evidence="3" id="KW-0378">Hydrolase</keyword>
<evidence type="ECO:0000256" key="4">
    <source>
        <dbReference type="ARBA" id="ARBA00022807"/>
    </source>
</evidence>
<dbReference type="GO" id="GO:0008234">
    <property type="term" value="F:cysteine-type peptidase activity"/>
    <property type="evidence" value="ECO:0007669"/>
    <property type="project" value="UniProtKB-KW"/>
</dbReference>
<comment type="caution">
    <text evidence="6">The sequence shown here is derived from an EMBL/GenBank/DDBJ whole genome shotgun (WGS) entry which is preliminary data.</text>
</comment>
<feature type="domain" description="NlpC/P60" evidence="5">
    <location>
        <begin position="1"/>
        <end position="143"/>
    </location>
</feature>
<reference evidence="6 7" key="1">
    <citation type="journal article" date="2016" name="Nat. Commun.">
        <title>Thousands of microbial genomes shed light on interconnected biogeochemical processes in an aquifer system.</title>
        <authorList>
            <person name="Anantharaman K."/>
            <person name="Brown C.T."/>
            <person name="Hug L.A."/>
            <person name="Sharon I."/>
            <person name="Castelle C.J."/>
            <person name="Probst A.J."/>
            <person name="Thomas B.C."/>
            <person name="Singh A."/>
            <person name="Wilkins M.J."/>
            <person name="Karaoz U."/>
            <person name="Brodie E.L."/>
            <person name="Williams K.H."/>
            <person name="Hubbard S.S."/>
            <person name="Banfield J.F."/>
        </authorList>
    </citation>
    <scope>NUCLEOTIDE SEQUENCE [LARGE SCALE GENOMIC DNA]</scope>
</reference>
<sequence>MIEQTIVLAKKLVGTPYKYGAKMDEAPTVFDCSGFIKYVFGQNGVELPRSTIEQASEGKEVKIEDIKPGDLIFMHGDYGHYNPYWPQGIGHVGLYIGDNQVVHAASRRLSEKPIIEEGSVVQMPLDEFLTGWQPLVVIKRLPND</sequence>
<evidence type="ECO:0000256" key="1">
    <source>
        <dbReference type="ARBA" id="ARBA00007074"/>
    </source>
</evidence>
<keyword evidence="4" id="KW-0788">Thiol protease</keyword>
<organism evidence="6 7">
    <name type="scientific">Candidatus Vogelbacteria bacterium GWA1_51_14</name>
    <dbReference type="NCBI Taxonomy" id="1802435"/>
    <lineage>
        <taxon>Bacteria</taxon>
        <taxon>Candidatus Vogeliibacteriota</taxon>
    </lineage>
</organism>
<dbReference type="SUPFAM" id="SSF54001">
    <property type="entry name" value="Cysteine proteinases"/>
    <property type="match status" value="1"/>
</dbReference>
<dbReference type="Pfam" id="PF00877">
    <property type="entry name" value="NLPC_P60"/>
    <property type="match status" value="1"/>
</dbReference>
<protein>
    <recommendedName>
        <fullName evidence="5">NlpC/P60 domain-containing protein</fullName>
    </recommendedName>
</protein>
<evidence type="ECO:0000256" key="2">
    <source>
        <dbReference type="ARBA" id="ARBA00022670"/>
    </source>
</evidence>
<dbReference type="Gene3D" id="3.90.1720.10">
    <property type="entry name" value="endopeptidase domain like (from Nostoc punctiforme)"/>
    <property type="match status" value="1"/>
</dbReference>
<dbReference type="PROSITE" id="PS51935">
    <property type="entry name" value="NLPC_P60"/>
    <property type="match status" value="1"/>
</dbReference>
<dbReference type="STRING" id="1802435.A2114_02625"/>
<dbReference type="InterPro" id="IPR051202">
    <property type="entry name" value="Peptidase_C40"/>
</dbReference>
<evidence type="ECO:0000256" key="3">
    <source>
        <dbReference type="ARBA" id="ARBA00022801"/>
    </source>
</evidence>
<keyword evidence="2" id="KW-0645">Protease</keyword>
<dbReference type="Proteomes" id="UP000176494">
    <property type="component" value="Unassembled WGS sequence"/>
</dbReference>
<accession>A0A1G2Q9M4</accession>
<evidence type="ECO:0000313" key="7">
    <source>
        <dbReference type="Proteomes" id="UP000176494"/>
    </source>
</evidence>
<comment type="similarity">
    <text evidence="1">Belongs to the peptidase C40 family.</text>
</comment>
<name>A0A1G2Q9M4_9BACT</name>
<gene>
    <name evidence="6" type="ORF">A2114_02625</name>
</gene>
<evidence type="ECO:0000313" key="6">
    <source>
        <dbReference type="EMBL" id="OHA57235.1"/>
    </source>
</evidence>
<dbReference type="PANTHER" id="PTHR47053">
    <property type="entry name" value="MUREIN DD-ENDOPEPTIDASE MEPH-RELATED"/>
    <property type="match status" value="1"/>
</dbReference>
<dbReference type="PANTHER" id="PTHR47053:SF1">
    <property type="entry name" value="MUREIN DD-ENDOPEPTIDASE MEPH-RELATED"/>
    <property type="match status" value="1"/>
</dbReference>
<proteinExistence type="inferred from homology"/>
<dbReference type="InterPro" id="IPR038765">
    <property type="entry name" value="Papain-like_cys_pep_sf"/>
</dbReference>
<dbReference type="GO" id="GO:0006508">
    <property type="term" value="P:proteolysis"/>
    <property type="evidence" value="ECO:0007669"/>
    <property type="project" value="UniProtKB-KW"/>
</dbReference>
<evidence type="ECO:0000259" key="5">
    <source>
        <dbReference type="PROSITE" id="PS51935"/>
    </source>
</evidence>
<dbReference type="InterPro" id="IPR000064">
    <property type="entry name" value="NLP_P60_dom"/>
</dbReference>
<dbReference type="AlphaFoldDB" id="A0A1G2Q9M4"/>
<dbReference type="EMBL" id="MHTG01000018">
    <property type="protein sequence ID" value="OHA57235.1"/>
    <property type="molecule type" value="Genomic_DNA"/>
</dbReference>